<accession>A0ABT8B5G1</accession>
<dbReference type="EMBL" id="JAUFPU010000007">
    <property type="protein sequence ID" value="MDN3576749.1"/>
    <property type="molecule type" value="Genomic_DNA"/>
</dbReference>
<dbReference type="SUPFAM" id="SSF52540">
    <property type="entry name" value="P-loop containing nucleoside triphosphate hydrolases"/>
    <property type="match status" value="1"/>
</dbReference>
<reference evidence="1" key="1">
    <citation type="journal article" date="2014" name="Int. J. Syst. Evol. Microbiol.">
        <title>Complete genome of a new Firmicutes species belonging to the dominant human colonic microbiota ('Ruminococcus bicirculans') reveals two chromosomes and a selective capacity to utilize plant glucans.</title>
        <authorList>
            <consortium name="NISC Comparative Sequencing Program"/>
            <person name="Wegmann U."/>
            <person name="Louis P."/>
            <person name="Goesmann A."/>
            <person name="Henrissat B."/>
            <person name="Duncan S.H."/>
            <person name="Flint H.J."/>
        </authorList>
    </citation>
    <scope>NUCLEOTIDE SEQUENCE</scope>
    <source>
        <strain evidence="1">CECT 7703</strain>
    </source>
</reference>
<proteinExistence type="predicted"/>
<dbReference type="PANTHER" id="PTHR37816:SF1">
    <property type="entry name" value="TOXIN"/>
    <property type="match status" value="1"/>
</dbReference>
<name>A0ABT8B5G1_9NEIS</name>
<keyword evidence="2" id="KW-1185">Reference proteome</keyword>
<dbReference type="InterPro" id="IPR027417">
    <property type="entry name" value="P-loop_NTPase"/>
</dbReference>
<dbReference type="RefSeq" id="WP_290332270.1">
    <property type="nucleotide sequence ID" value="NZ_JAUFPU010000007.1"/>
</dbReference>
<protein>
    <submittedName>
        <fullName evidence="1">Toxin</fullName>
    </submittedName>
</protein>
<organism evidence="1 2">
    <name type="scientific">Chitinimonas viridis</name>
    <dbReference type="NCBI Taxonomy" id="664880"/>
    <lineage>
        <taxon>Bacteria</taxon>
        <taxon>Pseudomonadati</taxon>
        <taxon>Pseudomonadota</taxon>
        <taxon>Betaproteobacteria</taxon>
        <taxon>Neisseriales</taxon>
        <taxon>Chitinibacteraceae</taxon>
        <taxon>Chitinimonas</taxon>
    </lineage>
</organism>
<evidence type="ECO:0000313" key="1">
    <source>
        <dbReference type="EMBL" id="MDN3576749.1"/>
    </source>
</evidence>
<evidence type="ECO:0000313" key="2">
    <source>
        <dbReference type="Proteomes" id="UP001180081"/>
    </source>
</evidence>
<comment type="caution">
    <text evidence="1">The sequence shown here is derived from an EMBL/GenBank/DDBJ whole genome shotgun (WGS) entry which is preliminary data.</text>
</comment>
<dbReference type="Gene3D" id="3.40.50.300">
    <property type="entry name" value="P-loop containing nucleotide triphosphate hydrolases"/>
    <property type="match status" value="1"/>
</dbReference>
<dbReference type="PANTHER" id="PTHR37816">
    <property type="entry name" value="YALI0E33011P"/>
    <property type="match status" value="1"/>
</dbReference>
<dbReference type="Proteomes" id="UP001180081">
    <property type="component" value="Unassembled WGS sequence"/>
</dbReference>
<sequence>MQRIWVTATTGAGKTTLARRLCARLGLQHIELDALHWEADWRPAAPTVFRERVAAAVAAPAWVVDGNYSAVRDLYAPHLQLVIWLDYGFARNLWQLLGRTWRRVSSRERLWAGNQELLGKALSRDSILLWFLQTYWRRRRELPPVLAGLAAQGVQIQRFDSPRRLQIWLDGFSVAVAQTPCSVGMQER</sequence>
<gene>
    <name evidence="1" type="ORF">QWZ03_08235</name>
</gene>
<reference evidence="1" key="2">
    <citation type="submission" date="2023-06" db="EMBL/GenBank/DDBJ databases">
        <authorList>
            <person name="Lucena T."/>
            <person name="Sun Q."/>
        </authorList>
    </citation>
    <scope>NUCLEOTIDE SEQUENCE</scope>
    <source>
        <strain evidence="1">CECT 7703</strain>
    </source>
</reference>
<dbReference type="InterPro" id="IPR052922">
    <property type="entry name" value="Cytidylate_Kinase-2"/>
</dbReference>